<evidence type="ECO:0000313" key="2">
    <source>
        <dbReference type="Proteomes" id="UP000182146"/>
    </source>
</evidence>
<gene>
    <name evidence="1" type="ORF">SAMN05660860_00915</name>
</gene>
<dbReference type="EMBL" id="FNGU01000002">
    <property type="protein sequence ID" value="SDL65004.1"/>
    <property type="molecule type" value="Genomic_DNA"/>
</dbReference>
<proteinExistence type="predicted"/>
<name>A0A1G9LT79_9BACT</name>
<dbReference type="Proteomes" id="UP000182146">
    <property type="component" value="Unassembled WGS sequence"/>
</dbReference>
<evidence type="ECO:0008006" key="3">
    <source>
        <dbReference type="Google" id="ProtNLM"/>
    </source>
</evidence>
<sequence length="123" mass="13614">MPILCRLIFWVLVSATGAGCSSWASMELRVAQAEEQERQLKKAVTGHLDSWIGRPVGSALDKAVTALLPRQWLENAPRISPTQPGYANIRIDESTGKIAPQTRLSQVQLHIQQEQGCLACHQR</sequence>
<accession>A0A1G9LT79</accession>
<dbReference type="AlphaFoldDB" id="A0A1G9LT79"/>
<protein>
    <recommendedName>
        <fullName evidence="3">Lipoprotein</fullName>
    </recommendedName>
</protein>
<evidence type="ECO:0000313" key="1">
    <source>
        <dbReference type="EMBL" id="SDL65004.1"/>
    </source>
</evidence>
<organism evidence="1 2">
    <name type="scientific">Geoalkalibacter ferrihydriticus</name>
    <dbReference type="NCBI Taxonomy" id="392333"/>
    <lineage>
        <taxon>Bacteria</taxon>
        <taxon>Pseudomonadati</taxon>
        <taxon>Thermodesulfobacteriota</taxon>
        <taxon>Desulfuromonadia</taxon>
        <taxon>Desulfuromonadales</taxon>
        <taxon>Geoalkalibacteraceae</taxon>
        <taxon>Geoalkalibacter</taxon>
    </lineage>
</organism>
<reference evidence="1 2" key="1">
    <citation type="submission" date="2016-10" db="EMBL/GenBank/DDBJ databases">
        <authorList>
            <person name="de Groot N.N."/>
        </authorList>
    </citation>
    <scope>NUCLEOTIDE SEQUENCE [LARGE SCALE GENOMIC DNA]</scope>
    <source>
        <strain evidence="1 2">DSM 17813</strain>
    </source>
</reference>
<dbReference type="PROSITE" id="PS51257">
    <property type="entry name" value="PROKAR_LIPOPROTEIN"/>
    <property type="match status" value="1"/>
</dbReference>